<comment type="caution">
    <text evidence="8">The sequence shown here is derived from an EMBL/GenBank/DDBJ whole genome shotgun (WGS) entry which is preliminary data.</text>
</comment>
<keyword evidence="5" id="KW-1015">Disulfide bond</keyword>
<dbReference type="AlphaFoldDB" id="A0AAV4AB54"/>
<dbReference type="PROSITE" id="PS00514">
    <property type="entry name" value="FIBRINOGEN_C_1"/>
    <property type="match status" value="1"/>
</dbReference>
<keyword evidence="6" id="KW-0325">Glycoprotein</keyword>
<gene>
    <name evidence="8" type="ORF">PoB_003111500</name>
</gene>
<dbReference type="CDD" id="cd00087">
    <property type="entry name" value="FReD"/>
    <property type="match status" value="1"/>
</dbReference>
<dbReference type="InterPro" id="IPR002181">
    <property type="entry name" value="Fibrinogen_a/b/g_C_dom"/>
</dbReference>
<dbReference type="PANTHER" id="PTHR47221:SF6">
    <property type="entry name" value="FIBRINOGEN ALPHA CHAIN"/>
    <property type="match status" value="1"/>
</dbReference>
<evidence type="ECO:0000256" key="4">
    <source>
        <dbReference type="ARBA" id="ARBA00023054"/>
    </source>
</evidence>
<keyword evidence="9" id="KW-1185">Reference proteome</keyword>
<accession>A0AAV4AB54</accession>
<dbReference type="Proteomes" id="UP000735302">
    <property type="component" value="Unassembled WGS sequence"/>
</dbReference>
<keyword evidence="3" id="KW-0732">Signal</keyword>
<evidence type="ECO:0000256" key="1">
    <source>
        <dbReference type="ARBA" id="ARBA00004613"/>
    </source>
</evidence>
<dbReference type="Pfam" id="PF00147">
    <property type="entry name" value="Fibrinogen_C"/>
    <property type="match status" value="1"/>
</dbReference>
<keyword evidence="4" id="KW-0175">Coiled coil</keyword>
<dbReference type="InterPro" id="IPR036056">
    <property type="entry name" value="Fibrinogen-like_C"/>
</dbReference>
<evidence type="ECO:0000256" key="3">
    <source>
        <dbReference type="ARBA" id="ARBA00022729"/>
    </source>
</evidence>
<sequence length="551" mass="61822">MKPILANRNISMTTKIRTSNKRTGVLQKLFCPFRSLGLPTRIIKNINILSKAMQHGRPRMMKPSLLEIIVLCTIGLDLTYGLELTMNRELFAAGMDDACGQVTCRAKGNHVEVDSVKLMKKTNVGKVTDLIQVSKQWPTQDVLLDGVHGKATLDKNVANIQVKLMDISLCGNHFFLCEVLYNNHSDQGETASSIVGPGPISDVRFDADVPQKFQECTLSTSPSSGLCLKELEYLGDKVNKVEDRCYSQGDRLDQKFTQKIESVESKVRSQEDAFLARIGTMEAALTAKVTKLEDRLSSTALHQTTDMAKALEELESKIAQLFAPSDTVNRSQIAPATNQDMICERGMGDDVTKNLPPYLVMTNQMLQKEVLCDTHTDGGGWIIIQRRARGDVDFYRDWTSYREGFGSITEDFWLGNEAIYRLTDAHPYELRVDIRFKGAEQFAEYSSFRVESETNSYRLKLGSYTGNAQDALSHHKDMFFSTFDRDNDKEAGNCAIVGHGGWWYNACYNANLNGQWGVKAPKGPVWLWVKDKDGVSFSEMKIRRVRSPVSA</sequence>
<evidence type="ECO:0000259" key="7">
    <source>
        <dbReference type="PROSITE" id="PS51406"/>
    </source>
</evidence>
<dbReference type="SMART" id="SM00186">
    <property type="entry name" value="FBG"/>
    <property type="match status" value="1"/>
</dbReference>
<keyword evidence="2" id="KW-0964">Secreted</keyword>
<comment type="subcellular location">
    <subcellularLocation>
        <location evidence="1">Secreted</location>
    </subcellularLocation>
</comment>
<evidence type="ECO:0000256" key="2">
    <source>
        <dbReference type="ARBA" id="ARBA00022525"/>
    </source>
</evidence>
<evidence type="ECO:0000313" key="8">
    <source>
        <dbReference type="EMBL" id="GFO04610.1"/>
    </source>
</evidence>
<dbReference type="EMBL" id="BLXT01003739">
    <property type="protein sequence ID" value="GFO04610.1"/>
    <property type="molecule type" value="Genomic_DNA"/>
</dbReference>
<dbReference type="InterPro" id="IPR020837">
    <property type="entry name" value="Fibrinogen_CS"/>
</dbReference>
<dbReference type="PANTHER" id="PTHR47221">
    <property type="entry name" value="FIBRINOGEN ALPHA CHAIN"/>
    <property type="match status" value="1"/>
</dbReference>
<dbReference type="PROSITE" id="PS51406">
    <property type="entry name" value="FIBRINOGEN_C_2"/>
    <property type="match status" value="1"/>
</dbReference>
<evidence type="ECO:0000256" key="5">
    <source>
        <dbReference type="ARBA" id="ARBA00023157"/>
    </source>
</evidence>
<reference evidence="8 9" key="1">
    <citation type="journal article" date="2021" name="Elife">
        <title>Chloroplast acquisition without the gene transfer in kleptoplastic sea slugs, Plakobranchus ocellatus.</title>
        <authorList>
            <person name="Maeda T."/>
            <person name="Takahashi S."/>
            <person name="Yoshida T."/>
            <person name="Shimamura S."/>
            <person name="Takaki Y."/>
            <person name="Nagai Y."/>
            <person name="Toyoda A."/>
            <person name="Suzuki Y."/>
            <person name="Arimoto A."/>
            <person name="Ishii H."/>
            <person name="Satoh N."/>
            <person name="Nishiyama T."/>
            <person name="Hasebe M."/>
            <person name="Maruyama T."/>
            <person name="Minagawa J."/>
            <person name="Obokata J."/>
            <person name="Shigenobu S."/>
        </authorList>
    </citation>
    <scope>NUCLEOTIDE SEQUENCE [LARGE SCALE GENOMIC DNA]</scope>
</reference>
<evidence type="ECO:0000313" key="9">
    <source>
        <dbReference type="Proteomes" id="UP000735302"/>
    </source>
</evidence>
<feature type="domain" description="Fibrinogen C-terminal" evidence="7">
    <location>
        <begin position="334"/>
        <end position="546"/>
    </location>
</feature>
<dbReference type="SUPFAM" id="SSF56496">
    <property type="entry name" value="Fibrinogen C-terminal domain-like"/>
    <property type="match status" value="1"/>
</dbReference>
<dbReference type="Gene3D" id="3.90.215.10">
    <property type="entry name" value="Gamma Fibrinogen, chain A, domain 1"/>
    <property type="match status" value="1"/>
</dbReference>
<dbReference type="InterPro" id="IPR014716">
    <property type="entry name" value="Fibrinogen_a/b/g_C_1"/>
</dbReference>
<proteinExistence type="predicted"/>
<dbReference type="GO" id="GO:0005576">
    <property type="term" value="C:extracellular region"/>
    <property type="evidence" value="ECO:0007669"/>
    <property type="project" value="UniProtKB-SubCell"/>
</dbReference>
<name>A0AAV4AB54_9GAST</name>
<evidence type="ECO:0000256" key="6">
    <source>
        <dbReference type="ARBA" id="ARBA00023180"/>
    </source>
</evidence>
<protein>
    <submittedName>
        <fullName evidence="8">Ficolin-1</fullName>
    </submittedName>
</protein>
<dbReference type="InterPro" id="IPR037579">
    <property type="entry name" value="FIB_ANG-like"/>
</dbReference>
<organism evidence="8 9">
    <name type="scientific">Plakobranchus ocellatus</name>
    <dbReference type="NCBI Taxonomy" id="259542"/>
    <lineage>
        <taxon>Eukaryota</taxon>
        <taxon>Metazoa</taxon>
        <taxon>Spiralia</taxon>
        <taxon>Lophotrochozoa</taxon>
        <taxon>Mollusca</taxon>
        <taxon>Gastropoda</taxon>
        <taxon>Heterobranchia</taxon>
        <taxon>Euthyneura</taxon>
        <taxon>Panpulmonata</taxon>
        <taxon>Sacoglossa</taxon>
        <taxon>Placobranchoidea</taxon>
        <taxon>Plakobranchidae</taxon>
        <taxon>Plakobranchus</taxon>
    </lineage>
</organism>